<evidence type="ECO:0000256" key="4">
    <source>
        <dbReference type="SAM" id="MobiDB-lite"/>
    </source>
</evidence>
<evidence type="ECO:0000256" key="3">
    <source>
        <dbReference type="RuleBase" id="RU000524"/>
    </source>
</evidence>
<feature type="compositionally biased region" description="Basic and acidic residues" evidence="4">
    <location>
        <begin position="112"/>
        <end position="126"/>
    </location>
</feature>
<dbReference type="InterPro" id="IPR012340">
    <property type="entry name" value="NA-bd_OB-fold"/>
</dbReference>
<protein>
    <recommendedName>
        <fullName evidence="3">Single-stranded DNA-binding protein</fullName>
    </recommendedName>
</protein>
<evidence type="ECO:0000313" key="5">
    <source>
        <dbReference type="EMBL" id="TCP03388.1"/>
    </source>
</evidence>
<dbReference type="PROSITE" id="PS50935">
    <property type="entry name" value="SSB"/>
    <property type="match status" value="1"/>
</dbReference>
<evidence type="ECO:0000256" key="1">
    <source>
        <dbReference type="ARBA" id="ARBA00023125"/>
    </source>
</evidence>
<dbReference type="Gene3D" id="2.40.50.140">
    <property type="entry name" value="Nucleic acid-binding proteins"/>
    <property type="match status" value="1"/>
</dbReference>
<dbReference type="InterPro" id="IPR000424">
    <property type="entry name" value="Primosome_PriB/ssb"/>
</dbReference>
<dbReference type="GO" id="GO:0003697">
    <property type="term" value="F:single-stranded DNA binding"/>
    <property type="evidence" value="ECO:0007669"/>
    <property type="project" value="InterPro"/>
</dbReference>
<sequence length="152" mass="16769">MANVRVEQRNAHLAGPVRLEYVNGREGQVAKATITVISNSRRGSGDEREEEATSLLWTLWGRQAENAAEYLGKGSHVNVIGRLRNNNFRNAEGFDVYMLAFTVEEIDYLDSRAESEARRARSEGRAEPPAPAPAPAAKPVNGRRPARPQSQA</sequence>
<dbReference type="AlphaFoldDB" id="A0A4V2SH21"/>
<accession>A0A4V2SH21</accession>
<name>A0A4V2SH21_RUBGE</name>
<dbReference type="CDD" id="cd04496">
    <property type="entry name" value="SSB_OBF"/>
    <property type="match status" value="1"/>
</dbReference>
<feature type="region of interest" description="Disordered" evidence="4">
    <location>
        <begin position="112"/>
        <end position="152"/>
    </location>
</feature>
<dbReference type="RefSeq" id="WP_132645891.1">
    <property type="nucleotide sequence ID" value="NZ_CP181386.1"/>
</dbReference>
<keyword evidence="1 2" id="KW-0238">DNA-binding</keyword>
<dbReference type="Pfam" id="PF00436">
    <property type="entry name" value="SSB"/>
    <property type="match status" value="1"/>
</dbReference>
<reference evidence="5 6" key="1">
    <citation type="submission" date="2019-03" db="EMBL/GenBank/DDBJ databases">
        <title>Genomic Encyclopedia of Type Strains, Phase IV (KMG-IV): sequencing the most valuable type-strain genomes for metagenomic binning, comparative biology and taxonomic classification.</title>
        <authorList>
            <person name="Goeker M."/>
        </authorList>
    </citation>
    <scope>NUCLEOTIDE SEQUENCE [LARGE SCALE GENOMIC DNA]</scope>
    <source>
        <strain evidence="5 6">DSM 1709</strain>
    </source>
</reference>
<evidence type="ECO:0000256" key="2">
    <source>
        <dbReference type="PROSITE-ProRule" id="PRU00252"/>
    </source>
</evidence>
<organism evidence="5 6">
    <name type="scientific">Rubrivivax gelatinosus</name>
    <name type="common">Rhodocyclus gelatinosus</name>
    <name type="synonym">Rhodopseudomonas gelatinosa</name>
    <dbReference type="NCBI Taxonomy" id="28068"/>
    <lineage>
        <taxon>Bacteria</taxon>
        <taxon>Pseudomonadati</taxon>
        <taxon>Pseudomonadota</taxon>
        <taxon>Betaproteobacteria</taxon>
        <taxon>Burkholderiales</taxon>
        <taxon>Sphaerotilaceae</taxon>
        <taxon>Rubrivivax</taxon>
    </lineage>
</organism>
<dbReference type="SUPFAM" id="SSF50249">
    <property type="entry name" value="Nucleic acid-binding proteins"/>
    <property type="match status" value="1"/>
</dbReference>
<evidence type="ECO:0000313" key="6">
    <source>
        <dbReference type="Proteomes" id="UP000295106"/>
    </source>
</evidence>
<dbReference type="InterPro" id="IPR011344">
    <property type="entry name" value="ssDNA-bd"/>
</dbReference>
<dbReference type="NCBIfam" id="TIGR00621">
    <property type="entry name" value="ssb"/>
    <property type="match status" value="1"/>
</dbReference>
<dbReference type="OrthoDB" id="2941839at2"/>
<proteinExistence type="predicted"/>
<gene>
    <name evidence="5" type="ORF">EV684_104109</name>
</gene>
<dbReference type="Proteomes" id="UP000295106">
    <property type="component" value="Unassembled WGS sequence"/>
</dbReference>
<dbReference type="GO" id="GO:0006260">
    <property type="term" value="P:DNA replication"/>
    <property type="evidence" value="ECO:0007669"/>
    <property type="project" value="InterPro"/>
</dbReference>
<comment type="caution">
    <text evidence="5">The sequence shown here is derived from an EMBL/GenBank/DDBJ whole genome shotgun (WGS) entry which is preliminary data.</text>
</comment>
<dbReference type="EMBL" id="SLXD01000004">
    <property type="protein sequence ID" value="TCP03388.1"/>
    <property type="molecule type" value="Genomic_DNA"/>
</dbReference>
<dbReference type="GeneID" id="99685754"/>